<name>A0A4S3B475_9ENTE</name>
<feature type="transmembrane region" description="Helical" evidence="1">
    <location>
        <begin position="135"/>
        <end position="158"/>
    </location>
</feature>
<keyword evidence="1" id="KW-0812">Transmembrane</keyword>
<dbReference type="InterPro" id="IPR021683">
    <property type="entry name" value="DUF3267"/>
</dbReference>
<feature type="transmembrane region" description="Helical" evidence="1">
    <location>
        <begin position="51"/>
        <end position="76"/>
    </location>
</feature>
<keyword evidence="1" id="KW-0472">Membrane</keyword>
<reference evidence="2 3" key="1">
    <citation type="submission" date="2019-01" db="EMBL/GenBank/DDBJ databases">
        <title>Vagococcus silagei sp. nov. isolated from brewer's grain.</title>
        <authorList>
            <person name="Guu J.-R."/>
        </authorList>
    </citation>
    <scope>NUCLEOTIDE SEQUENCE [LARGE SCALE GENOMIC DNA]</scope>
    <source>
        <strain evidence="2 3">2B-2</strain>
    </source>
</reference>
<keyword evidence="3" id="KW-1185">Reference proteome</keyword>
<gene>
    <name evidence="2" type="ORF">ESZ54_06915</name>
</gene>
<evidence type="ECO:0000313" key="3">
    <source>
        <dbReference type="Proteomes" id="UP000310506"/>
    </source>
</evidence>
<dbReference type="OrthoDB" id="2365065at2"/>
<dbReference type="Pfam" id="PF11667">
    <property type="entry name" value="DUF3267"/>
    <property type="match status" value="1"/>
</dbReference>
<comment type="caution">
    <text evidence="2">The sequence shown here is derived from an EMBL/GenBank/DDBJ whole genome shotgun (WGS) entry which is preliminary data.</text>
</comment>
<feature type="transmembrane region" description="Helical" evidence="1">
    <location>
        <begin position="108"/>
        <end position="129"/>
    </location>
</feature>
<accession>A0A4S3B475</accession>
<protein>
    <submittedName>
        <fullName evidence="2">DUF3267 domain-containing protein</fullName>
    </submittedName>
</protein>
<feature type="transmembrane region" description="Helical" evidence="1">
    <location>
        <begin position="21"/>
        <end position="39"/>
    </location>
</feature>
<dbReference type="EMBL" id="SDGV01000016">
    <property type="protein sequence ID" value="THB61057.1"/>
    <property type="molecule type" value="Genomic_DNA"/>
</dbReference>
<dbReference type="RefSeq" id="WP_136136938.1">
    <property type="nucleotide sequence ID" value="NZ_SDGV01000016.1"/>
</dbReference>
<organism evidence="2 3">
    <name type="scientific">Vagococcus silagei</name>
    <dbReference type="NCBI Taxonomy" id="2508885"/>
    <lineage>
        <taxon>Bacteria</taxon>
        <taxon>Bacillati</taxon>
        <taxon>Bacillota</taxon>
        <taxon>Bacilli</taxon>
        <taxon>Lactobacillales</taxon>
        <taxon>Enterococcaceae</taxon>
        <taxon>Vagococcus</taxon>
    </lineage>
</organism>
<evidence type="ECO:0000313" key="2">
    <source>
        <dbReference type="EMBL" id="THB61057.1"/>
    </source>
</evidence>
<proteinExistence type="predicted"/>
<sequence length="188" mass="21659">MKCYKKLNLLEDKKMIIKLNVWSIPLMLVLGLIFTILAIQIRPNDFADFSIYFLILFMGVYFLLLIIHELIHGFFFKRFEPKNRVKFGFKNGMAYATSPGSIYPKSQFLVIVLAPFFVITTVLFTLFLVKAIAPLTFIFLASVHGAGCIGDFYFAFLLSKLPQDVHVEDTEVGIDFYFPVDSPFWLDK</sequence>
<evidence type="ECO:0000256" key="1">
    <source>
        <dbReference type="SAM" id="Phobius"/>
    </source>
</evidence>
<dbReference type="Proteomes" id="UP000310506">
    <property type="component" value="Unassembled WGS sequence"/>
</dbReference>
<keyword evidence="1" id="KW-1133">Transmembrane helix</keyword>
<dbReference type="AlphaFoldDB" id="A0A4S3B475"/>